<evidence type="ECO:0000313" key="1">
    <source>
        <dbReference type="EMBL" id="MBD8507425.1"/>
    </source>
</evidence>
<evidence type="ECO:0008006" key="3">
    <source>
        <dbReference type="Google" id="ProtNLM"/>
    </source>
</evidence>
<dbReference type="Gene3D" id="3.40.50.10330">
    <property type="entry name" value="Probable inorganic polyphosphate/atp-NAD kinase, domain 1"/>
    <property type="match status" value="1"/>
</dbReference>
<dbReference type="InterPro" id="IPR017438">
    <property type="entry name" value="ATP-NAD_kinase_N"/>
</dbReference>
<name>A0A927PLR3_9ACTN</name>
<dbReference type="Proteomes" id="UP000642993">
    <property type="component" value="Unassembled WGS sequence"/>
</dbReference>
<sequence>MTTVVLTLHGSTVPAPLRQLPGITLPGPTARSEIDSATEHARRVIVVGDDALLAAVVTRLMRKDRLHVDVALVPTGASRAARNYRLPTGRMATRLALEGSAQPFPLVRDDTGTALVGSAVMRAPAGEELFGEAYVDDDRLFRGPARGIEIRPSRRLPGVRATTLGRLPRRRWLEGRAIQTGAREIALTRDGVDHPRVITRSTFYRHTENWRLVCVRD</sequence>
<accession>A0A927PLR3</accession>
<organism evidence="1 2">
    <name type="scientific">Lolliginicoccus lacisalsi</name>
    <dbReference type="NCBI Taxonomy" id="2742202"/>
    <lineage>
        <taxon>Bacteria</taxon>
        <taxon>Bacillati</taxon>
        <taxon>Actinomycetota</taxon>
        <taxon>Actinomycetes</taxon>
        <taxon>Mycobacteriales</taxon>
        <taxon>Hoyosellaceae</taxon>
        <taxon>Lolliginicoccus</taxon>
    </lineage>
</organism>
<comment type="caution">
    <text evidence="1">The sequence shown here is derived from an EMBL/GenBank/DDBJ whole genome shotgun (WGS) entry which is preliminary data.</text>
</comment>
<proteinExistence type="predicted"/>
<dbReference type="EMBL" id="JACYWE010000008">
    <property type="protein sequence ID" value="MBD8507425.1"/>
    <property type="molecule type" value="Genomic_DNA"/>
</dbReference>
<gene>
    <name evidence="1" type="ORF">HT102_13125</name>
</gene>
<reference evidence="1" key="1">
    <citation type="submission" date="2020-09" db="EMBL/GenBank/DDBJ databases">
        <title>Hoyosella lacisalsi sp. nov., a halotolerant actinobacterium isolated from soil of Lake Gudzhirganskoe.</title>
        <authorList>
            <person name="Yang Q."/>
            <person name="Guo P.Y."/>
            <person name="Liu S.W."/>
            <person name="Li F.N."/>
            <person name="Sun C.H."/>
        </authorList>
    </citation>
    <scope>NUCLEOTIDE SEQUENCE</scope>
    <source>
        <strain evidence="1">G463</strain>
    </source>
</reference>
<dbReference type="AlphaFoldDB" id="A0A927PLR3"/>
<protein>
    <recommendedName>
        <fullName evidence="3">DAGKc domain-containing protein</fullName>
    </recommendedName>
</protein>
<evidence type="ECO:0000313" key="2">
    <source>
        <dbReference type="Proteomes" id="UP000642993"/>
    </source>
</evidence>
<keyword evidence="2" id="KW-1185">Reference proteome</keyword>